<dbReference type="STRING" id="38772.ENSGAGP00000027141"/>
<reference evidence="3" key="1">
    <citation type="journal article" date="2017" name="PLoS ONE">
        <title>The Agassiz's desert tortoise genome provides a resource for the conservation of a threatened species.</title>
        <authorList>
            <person name="Tollis M."/>
            <person name="DeNardo D.F."/>
            <person name="Cornelius J.A."/>
            <person name="Dolby G.A."/>
            <person name="Edwards T."/>
            <person name="Henen B.T."/>
            <person name="Karl A.E."/>
            <person name="Murphy R.W."/>
            <person name="Kusumi K."/>
        </authorList>
    </citation>
    <scope>NUCLEOTIDE SEQUENCE [LARGE SCALE GENOMIC DNA]</scope>
</reference>
<feature type="domain" description="Reverse transcriptase/retrotransposon-derived protein RNase H-like" evidence="1">
    <location>
        <begin position="9"/>
        <end position="102"/>
    </location>
</feature>
<organism evidence="2 3">
    <name type="scientific">Gopherus agassizii</name>
    <name type="common">Agassiz's desert tortoise</name>
    <dbReference type="NCBI Taxonomy" id="38772"/>
    <lineage>
        <taxon>Eukaryota</taxon>
        <taxon>Metazoa</taxon>
        <taxon>Chordata</taxon>
        <taxon>Craniata</taxon>
        <taxon>Vertebrata</taxon>
        <taxon>Euteleostomi</taxon>
        <taxon>Archelosauria</taxon>
        <taxon>Testudinata</taxon>
        <taxon>Testudines</taxon>
        <taxon>Cryptodira</taxon>
        <taxon>Durocryptodira</taxon>
        <taxon>Testudinoidea</taxon>
        <taxon>Testudinidae</taxon>
        <taxon>Gopherus</taxon>
    </lineage>
</organism>
<dbReference type="InterPro" id="IPR051320">
    <property type="entry name" value="Viral_Replic_Matur_Polypro"/>
</dbReference>
<dbReference type="PANTHER" id="PTHR33064:SF37">
    <property type="entry name" value="RIBONUCLEASE H"/>
    <property type="match status" value="1"/>
</dbReference>
<dbReference type="PANTHER" id="PTHR33064">
    <property type="entry name" value="POL PROTEIN"/>
    <property type="match status" value="1"/>
</dbReference>
<dbReference type="Pfam" id="PF17919">
    <property type="entry name" value="RT_RNaseH_2"/>
    <property type="match status" value="1"/>
</dbReference>
<sequence length="113" mass="11944">AEEPLHPSAEQLKAFRALKESLVQAPALGLPNYNKPFNLYVHESKGVASGVLTQLFGGSPLPIAYLSGQLAQGQGHPGCLRNVAAAALIVEKAQEIVLGHSLTCICLMLWPAC</sequence>
<dbReference type="Proteomes" id="UP000291020">
    <property type="component" value="Unassembled WGS sequence"/>
</dbReference>
<name>A0A452IH88_9SAUR</name>
<evidence type="ECO:0000313" key="2">
    <source>
        <dbReference type="Ensembl" id="ENSGAGP00000027141.1"/>
    </source>
</evidence>
<dbReference type="Ensembl" id="ENSGAGT00000030836.1">
    <property type="protein sequence ID" value="ENSGAGP00000027141.1"/>
    <property type="gene ID" value="ENSGAGG00000019740.1"/>
</dbReference>
<dbReference type="Gene3D" id="3.10.20.370">
    <property type="match status" value="1"/>
</dbReference>
<evidence type="ECO:0000259" key="1">
    <source>
        <dbReference type="Pfam" id="PF17919"/>
    </source>
</evidence>
<reference evidence="2" key="2">
    <citation type="submission" date="2025-08" db="UniProtKB">
        <authorList>
            <consortium name="Ensembl"/>
        </authorList>
    </citation>
    <scope>IDENTIFICATION</scope>
</reference>
<dbReference type="InterPro" id="IPR043502">
    <property type="entry name" value="DNA/RNA_pol_sf"/>
</dbReference>
<protein>
    <recommendedName>
        <fullName evidence="1">Reverse transcriptase/retrotransposon-derived protein RNase H-like domain-containing protein</fullName>
    </recommendedName>
</protein>
<dbReference type="SUPFAM" id="SSF56672">
    <property type="entry name" value="DNA/RNA polymerases"/>
    <property type="match status" value="1"/>
</dbReference>
<dbReference type="InterPro" id="IPR041577">
    <property type="entry name" value="RT_RNaseH_2"/>
</dbReference>
<dbReference type="AlphaFoldDB" id="A0A452IH88"/>
<reference evidence="2" key="3">
    <citation type="submission" date="2025-09" db="UniProtKB">
        <authorList>
            <consortium name="Ensembl"/>
        </authorList>
    </citation>
    <scope>IDENTIFICATION</scope>
</reference>
<accession>A0A452IH88</accession>
<evidence type="ECO:0000313" key="3">
    <source>
        <dbReference type="Proteomes" id="UP000291020"/>
    </source>
</evidence>
<keyword evidence="3" id="KW-1185">Reference proteome</keyword>
<proteinExistence type="predicted"/>